<evidence type="ECO:0000256" key="9">
    <source>
        <dbReference type="ARBA" id="ARBA00022618"/>
    </source>
</evidence>
<dbReference type="RefSeq" id="WP_254102345.1">
    <property type="nucleotide sequence ID" value="NZ_JANATA010000030.1"/>
</dbReference>
<dbReference type="AlphaFoldDB" id="A0AA41X4K6"/>
<feature type="active site" description="Proton donor" evidence="20">
    <location>
        <position position="226"/>
    </location>
</feature>
<gene>
    <name evidence="20 22" type="primary">murB</name>
    <name evidence="22" type="ORF">NLF92_12165</name>
</gene>
<dbReference type="InterPro" id="IPR016167">
    <property type="entry name" value="FAD-bd_PCMH_sub1"/>
</dbReference>
<dbReference type="GO" id="GO:0051301">
    <property type="term" value="P:cell division"/>
    <property type="evidence" value="ECO:0007669"/>
    <property type="project" value="UniProtKB-KW"/>
</dbReference>
<keyword evidence="10 20" id="KW-0285">Flavoprotein</keyword>
<evidence type="ECO:0000256" key="10">
    <source>
        <dbReference type="ARBA" id="ARBA00022630"/>
    </source>
</evidence>
<feature type="active site" evidence="20">
    <location>
        <position position="158"/>
    </location>
</feature>
<dbReference type="Gene3D" id="3.30.43.10">
    <property type="entry name" value="Uridine Diphospho-n-acetylenolpyruvylglucosamine Reductase, domain 2"/>
    <property type="match status" value="1"/>
</dbReference>
<dbReference type="Gene3D" id="3.90.78.10">
    <property type="entry name" value="UDP-N-acetylenolpyruvoylglucosamine reductase, C-terminal domain"/>
    <property type="match status" value="1"/>
</dbReference>
<dbReference type="NCBIfam" id="NF000755">
    <property type="entry name" value="PRK00046.1"/>
    <property type="match status" value="1"/>
</dbReference>
<evidence type="ECO:0000256" key="4">
    <source>
        <dbReference type="ARBA" id="ARBA00004752"/>
    </source>
</evidence>
<evidence type="ECO:0000256" key="18">
    <source>
        <dbReference type="ARBA" id="ARBA00031026"/>
    </source>
</evidence>
<feature type="active site" evidence="20">
    <location>
        <position position="322"/>
    </location>
</feature>
<comment type="caution">
    <text evidence="22">The sequence shown here is derived from an EMBL/GenBank/DDBJ whole genome shotgun (WGS) entry which is preliminary data.</text>
</comment>
<dbReference type="InterPro" id="IPR036318">
    <property type="entry name" value="FAD-bd_PCMH-like_sf"/>
</dbReference>
<dbReference type="PROSITE" id="PS51387">
    <property type="entry name" value="FAD_PCMH"/>
    <property type="match status" value="1"/>
</dbReference>
<dbReference type="GO" id="GO:0008762">
    <property type="term" value="F:UDP-N-acetylmuramate dehydrogenase activity"/>
    <property type="evidence" value="ECO:0007669"/>
    <property type="project" value="UniProtKB-UniRule"/>
</dbReference>
<evidence type="ECO:0000256" key="7">
    <source>
        <dbReference type="ARBA" id="ARBA00015188"/>
    </source>
</evidence>
<comment type="function">
    <text evidence="2 20">Cell wall formation.</text>
</comment>
<evidence type="ECO:0000256" key="14">
    <source>
        <dbReference type="ARBA" id="ARBA00022984"/>
    </source>
</evidence>
<evidence type="ECO:0000313" key="22">
    <source>
        <dbReference type="EMBL" id="MCP3429692.1"/>
    </source>
</evidence>
<protein>
    <recommendedName>
        <fullName evidence="7 20">UDP-N-acetylenolpyruvoylglucosamine reductase</fullName>
        <ecNumber evidence="6 20">1.3.1.98</ecNumber>
    </recommendedName>
    <alternativeName>
        <fullName evidence="18 20">UDP-N-acetylmuramate dehydrogenase</fullName>
    </alternativeName>
</protein>
<evidence type="ECO:0000256" key="13">
    <source>
        <dbReference type="ARBA" id="ARBA00022960"/>
    </source>
</evidence>
<evidence type="ECO:0000256" key="6">
    <source>
        <dbReference type="ARBA" id="ARBA00012518"/>
    </source>
</evidence>
<accession>A0AA41X4K6</accession>
<dbReference type="InterPro" id="IPR016166">
    <property type="entry name" value="FAD-bd_PCMH"/>
</dbReference>
<keyword evidence="9 20" id="KW-0132">Cell division</keyword>
<dbReference type="Pfam" id="PF02873">
    <property type="entry name" value="MurB_C"/>
    <property type="match status" value="1"/>
</dbReference>
<dbReference type="GO" id="GO:0009252">
    <property type="term" value="P:peptidoglycan biosynthetic process"/>
    <property type="evidence" value="ECO:0007669"/>
    <property type="project" value="UniProtKB-UniRule"/>
</dbReference>
<dbReference type="InterPro" id="IPR011601">
    <property type="entry name" value="MurB_C"/>
</dbReference>
<dbReference type="PANTHER" id="PTHR21071">
    <property type="entry name" value="UDP-N-ACETYLENOLPYRUVOYLGLUCOSAMINE REDUCTASE"/>
    <property type="match status" value="1"/>
</dbReference>
<dbReference type="Pfam" id="PF01565">
    <property type="entry name" value="FAD_binding_4"/>
    <property type="match status" value="1"/>
</dbReference>
<evidence type="ECO:0000256" key="8">
    <source>
        <dbReference type="ARBA" id="ARBA00022490"/>
    </source>
</evidence>
<name>A0AA41X4K6_9ALTE</name>
<dbReference type="InterPro" id="IPR006094">
    <property type="entry name" value="Oxid_FAD_bind_N"/>
</dbReference>
<keyword evidence="16 20" id="KW-0131">Cell cycle</keyword>
<evidence type="ECO:0000313" key="23">
    <source>
        <dbReference type="Proteomes" id="UP001165413"/>
    </source>
</evidence>
<dbReference type="NCBIfam" id="TIGR00179">
    <property type="entry name" value="murB"/>
    <property type="match status" value="1"/>
</dbReference>
<comment type="cofactor">
    <cofactor evidence="1 20">
        <name>FAD</name>
        <dbReference type="ChEBI" id="CHEBI:57692"/>
    </cofactor>
</comment>
<dbReference type="InterPro" id="IPR036635">
    <property type="entry name" value="MurB_C_sf"/>
</dbReference>
<keyword evidence="14 20" id="KW-0573">Peptidoglycan synthesis</keyword>
<dbReference type="InterPro" id="IPR016169">
    <property type="entry name" value="FAD-bd_PCMH_sub2"/>
</dbReference>
<evidence type="ECO:0000256" key="2">
    <source>
        <dbReference type="ARBA" id="ARBA00003921"/>
    </source>
</evidence>
<sequence>MTLIVSALQNLHTFGLPYHASNIVEIQQVRDVAKILSCSEPYVILGEGSNTIFTTDFSGTVFVNRLKGIELQENADAYHLTVAAGENWHALIEWCLARDIGGFENLALIPGTVGATPIQNIGAYGVEIKQFLKSVKYIDLRSGEERILAHADLALGYRDSIFKHSLQGHYFITEVSFVLPKVYELVLDYGELAQLTDPTKHTVFKKVVEIRSAKLPDPKQVGNSGSFFKNPVVALEILEQVQKTYPSVPYYVVNENTVKIPAAWLIDQAGFKGRYMGGVQCHPKQALVLTNANQALGPEVLSFARTIQKTVAKLFQVHLENEVCLLGQKGPTDLSTFAPLEQLSIK</sequence>
<dbReference type="SUPFAM" id="SSF56176">
    <property type="entry name" value="FAD-binding/transporter-associated domain-like"/>
    <property type="match status" value="1"/>
</dbReference>
<comment type="pathway">
    <text evidence="4 20">Cell wall biogenesis; peptidoglycan biosynthesis.</text>
</comment>
<keyword evidence="11 20" id="KW-0274">FAD</keyword>
<evidence type="ECO:0000256" key="19">
    <source>
        <dbReference type="ARBA" id="ARBA00048914"/>
    </source>
</evidence>
<evidence type="ECO:0000256" key="3">
    <source>
        <dbReference type="ARBA" id="ARBA00004496"/>
    </source>
</evidence>
<dbReference type="GO" id="GO:0071555">
    <property type="term" value="P:cell wall organization"/>
    <property type="evidence" value="ECO:0007669"/>
    <property type="project" value="UniProtKB-KW"/>
</dbReference>
<evidence type="ECO:0000256" key="17">
    <source>
        <dbReference type="ARBA" id="ARBA00023316"/>
    </source>
</evidence>
<keyword evidence="13 20" id="KW-0133">Cell shape</keyword>
<comment type="catalytic activity">
    <reaction evidence="19 20">
        <text>UDP-N-acetyl-alpha-D-muramate + NADP(+) = UDP-N-acetyl-3-O-(1-carboxyvinyl)-alpha-D-glucosamine + NADPH + H(+)</text>
        <dbReference type="Rhea" id="RHEA:12248"/>
        <dbReference type="ChEBI" id="CHEBI:15378"/>
        <dbReference type="ChEBI" id="CHEBI:57783"/>
        <dbReference type="ChEBI" id="CHEBI:58349"/>
        <dbReference type="ChEBI" id="CHEBI:68483"/>
        <dbReference type="ChEBI" id="CHEBI:70757"/>
        <dbReference type="EC" id="1.3.1.98"/>
    </reaction>
</comment>
<dbReference type="Gene3D" id="3.30.465.10">
    <property type="match status" value="1"/>
</dbReference>
<keyword evidence="8 20" id="KW-0963">Cytoplasm</keyword>
<comment type="subcellular location">
    <subcellularLocation>
        <location evidence="3 20">Cytoplasm</location>
    </subcellularLocation>
</comment>
<keyword evidence="12 20" id="KW-0521">NADP</keyword>
<organism evidence="22 23">
    <name type="scientific">Opacimonas viscosa</name>
    <dbReference type="NCBI Taxonomy" id="2961944"/>
    <lineage>
        <taxon>Bacteria</taxon>
        <taxon>Pseudomonadati</taxon>
        <taxon>Pseudomonadota</taxon>
        <taxon>Gammaproteobacteria</taxon>
        <taxon>Alteromonadales</taxon>
        <taxon>Alteromonadaceae</taxon>
        <taxon>Opacimonas</taxon>
    </lineage>
</organism>
<dbReference type="GO" id="GO:0071949">
    <property type="term" value="F:FAD binding"/>
    <property type="evidence" value="ECO:0007669"/>
    <property type="project" value="InterPro"/>
</dbReference>
<evidence type="ECO:0000259" key="21">
    <source>
        <dbReference type="PROSITE" id="PS51387"/>
    </source>
</evidence>
<evidence type="ECO:0000256" key="11">
    <source>
        <dbReference type="ARBA" id="ARBA00022827"/>
    </source>
</evidence>
<evidence type="ECO:0000256" key="20">
    <source>
        <dbReference type="HAMAP-Rule" id="MF_00037"/>
    </source>
</evidence>
<evidence type="ECO:0000256" key="5">
    <source>
        <dbReference type="ARBA" id="ARBA00010485"/>
    </source>
</evidence>
<dbReference type="PANTHER" id="PTHR21071:SF4">
    <property type="entry name" value="UDP-N-ACETYLENOLPYRUVOYLGLUCOSAMINE REDUCTASE"/>
    <property type="match status" value="1"/>
</dbReference>
<comment type="similarity">
    <text evidence="5 20">Belongs to the MurB family.</text>
</comment>
<dbReference type="HAMAP" id="MF_00037">
    <property type="entry name" value="MurB"/>
    <property type="match status" value="1"/>
</dbReference>
<dbReference type="EMBL" id="JANATA010000030">
    <property type="protein sequence ID" value="MCP3429692.1"/>
    <property type="molecule type" value="Genomic_DNA"/>
</dbReference>
<evidence type="ECO:0000256" key="1">
    <source>
        <dbReference type="ARBA" id="ARBA00001974"/>
    </source>
</evidence>
<dbReference type="EC" id="1.3.1.98" evidence="6 20"/>
<evidence type="ECO:0000256" key="12">
    <source>
        <dbReference type="ARBA" id="ARBA00022857"/>
    </source>
</evidence>
<keyword evidence="15 20" id="KW-0560">Oxidoreductase</keyword>
<dbReference type="SUPFAM" id="SSF56194">
    <property type="entry name" value="Uridine diphospho-N-Acetylenolpyruvylglucosamine reductase, MurB, C-terminal domain"/>
    <property type="match status" value="1"/>
</dbReference>
<dbReference type="InterPro" id="IPR003170">
    <property type="entry name" value="MurB"/>
</dbReference>
<keyword evidence="17 20" id="KW-0961">Cell wall biogenesis/degradation</keyword>
<dbReference type="Proteomes" id="UP001165413">
    <property type="component" value="Unassembled WGS sequence"/>
</dbReference>
<proteinExistence type="inferred from homology"/>
<dbReference type="GO" id="GO:0008360">
    <property type="term" value="P:regulation of cell shape"/>
    <property type="evidence" value="ECO:0007669"/>
    <property type="project" value="UniProtKB-KW"/>
</dbReference>
<evidence type="ECO:0000256" key="16">
    <source>
        <dbReference type="ARBA" id="ARBA00023306"/>
    </source>
</evidence>
<keyword evidence="23" id="KW-1185">Reference proteome</keyword>
<reference evidence="22" key="1">
    <citation type="submission" date="2022-07" db="EMBL/GenBank/DDBJ databases">
        <title>Characterization of the Novel Bacterium Alteromonas immobilis LMIT006 and Alteromonas gregis LMIT007.</title>
        <authorList>
            <person name="Lin X."/>
        </authorList>
    </citation>
    <scope>NUCLEOTIDE SEQUENCE</scope>
    <source>
        <strain evidence="22">LMIT007</strain>
    </source>
</reference>
<feature type="domain" description="FAD-binding PCMH-type" evidence="21">
    <location>
        <begin position="16"/>
        <end position="182"/>
    </location>
</feature>
<dbReference type="GO" id="GO:0005829">
    <property type="term" value="C:cytosol"/>
    <property type="evidence" value="ECO:0007669"/>
    <property type="project" value="TreeGrafter"/>
</dbReference>
<evidence type="ECO:0000256" key="15">
    <source>
        <dbReference type="ARBA" id="ARBA00023002"/>
    </source>
</evidence>